<feature type="compositionally biased region" description="Low complexity" evidence="1">
    <location>
        <begin position="47"/>
        <end position="59"/>
    </location>
</feature>
<accession>A0AAV4H3I3</accession>
<organism evidence="2 3">
    <name type="scientific">Elysia marginata</name>
    <dbReference type="NCBI Taxonomy" id="1093978"/>
    <lineage>
        <taxon>Eukaryota</taxon>
        <taxon>Metazoa</taxon>
        <taxon>Spiralia</taxon>
        <taxon>Lophotrochozoa</taxon>
        <taxon>Mollusca</taxon>
        <taxon>Gastropoda</taxon>
        <taxon>Heterobranchia</taxon>
        <taxon>Euthyneura</taxon>
        <taxon>Panpulmonata</taxon>
        <taxon>Sacoglossa</taxon>
        <taxon>Placobranchoidea</taxon>
        <taxon>Plakobranchidae</taxon>
        <taxon>Elysia</taxon>
    </lineage>
</organism>
<reference evidence="2 3" key="1">
    <citation type="journal article" date="2021" name="Elife">
        <title>Chloroplast acquisition without the gene transfer in kleptoplastic sea slugs, Plakobranchus ocellatus.</title>
        <authorList>
            <person name="Maeda T."/>
            <person name="Takahashi S."/>
            <person name="Yoshida T."/>
            <person name="Shimamura S."/>
            <person name="Takaki Y."/>
            <person name="Nagai Y."/>
            <person name="Toyoda A."/>
            <person name="Suzuki Y."/>
            <person name="Arimoto A."/>
            <person name="Ishii H."/>
            <person name="Satoh N."/>
            <person name="Nishiyama T."/>
            <person name="Hasebe M."/>
            <person name="Maruyama T."/>
            <person name="Minagawa J."/>
            <person name="Obokata J."/>
            <person name="Shigenobu S."/>
        </authorList>
    </citation>
    <scope>NUCLEOTIDE SEQUENCE [LARGE SCALE GENOMIC DNA]</scope>
</reference>
<evidence type="ECO:0000313" key="2">
    <source>
        <dbReference type="EMBL" id="GFR91386.1"/>
    </source>
</evidence>
<evidence type="ECO:0008006" key="4">
    <source>
        <dbReference type="Google" id="ProtNLM"/>
    </source>
</evidence>
<keyword evidence="3" id="KW-1185">Reference proteome</keyword>
<name>A0AAV4H3I3_9GAST</name>
<protein>
    <recommendedName>
        <fullName evidence="4">WAP domain-containing protein</fullName>
    </recommendedName>
</protein>
<evidence type="ECO:0000313" key="3">
    <source>
        <dbReference type="Proteomes" id="UP000762676"/>
    </source>
</evidence>
<feature type="region of interest" description="Disordered" evidence="1">
    <location>
        <begin position="21"/>
        <end position="65"/>
    </location>
</feature>
<dbReference type="EMBL" id="BMAT01001733">
    <property type="protein sequence ID" value="GFR91386.1"/>
    <property type="molecule type" value="Genomic_DNA"/>
</dbReference>
<proteinExistence type="predicted"/>
<dbReference type="AlphaFoldDB" id="A0AAV4H3I3"/>
<evidence type="ECO:0000256" key="1">
    <source>
        <dbReference type="SAM" id="MobiDB-lite"/>
    </source>
</evidence>
<dbReference type="Proteomes" id="UP000762676">
    <property type="component" value="Unassembled WGS sequence"/>
</dbReference>
<sequence length="109" mass="12028">MLSQRFSECFRRKCSFYSDDNPRNISTHVSGPGPGKEWEESTLGPRNASSALQNSSSQSTKKSCDLCTTSPTECKDDGVCEADENCVMVCRRPDGRYSLLYVGSVFPSL</sequence>
<gene>
    <name evidence="2" type="ORF">ElyMa_000842000</name>
</gene>
<comment type="caution">
    <text evidence="2">The sequence shown here is derived from an EMBL/GenBank/DDBJ whole genome shotgun (WGS) entry which is preliminary data.</text>
</comment>